<keyword evidence="4" id="KW-1185">Reference proteome</keyword>
<dbReference type="Pfam" id="PF22936">
    <property type="entry name" value="Pol_BBD"/>
    <property type="match status" value="1"/>
</dbReference>
<sequence>DASYYTASHGTPHTGGGTQLNKGHRGRGGFGNRRHSGGSSKGARTSEGPAAKKPRYGGAPCGYCTSNGFNGAASHPTIECRKRATAERTRQDAVNAAFTSSPKVDFGYPACSGYLNRVDATVWNADSGSTSHLTDQKPFLRNFVAVTPGSWVIKGIGNATALVHGYGDVVIDSFVNNKIRTGIIKNVLYVPSAGINLVSIGVVTNIPGMKVEFEDKDVVFKLNGTVEMNGQQGSGKTL</sequence>
<evidence type="ECO:0000313" key="4">
    <source>
        <dbReference type="Proteomes" id="UP000076858"/>
    </source>
</evidence>
<proteinExistence type="predicted"/>
<dbReference type="EMBL" id="LRGB01025604">
    <property type="protein sequence ID" value="KZR96240.1"/>
    <property type="molecule type" value="Genomic_DNA"/>
</dbReference>
<reference evidence="3 4" key="1">
    <citation type="submission" date="2016-03" db="EMBL/GenBank/DDBJ databases">
        <title>EvidentialGene: Evidence-directed Construction of Genes on Genomes.</title>
        <authorList>
            <person name="Gilbert D.G."/>
            <person name="Choi J.-H."/>
            <person name="Mockaitis K."/>
            <person name="Colbourne J."/>
            <person name="Pfrender M."/>
        </authorList>
    </citation>
    <scope>NUCLEOTIDE SEQUENCE [LARGE SCALE GENOMIC DNA]</scope>
    <source>
        <strain evidence="3 4">Xinb3</strain>
        <tissue evidence="3">Complete organism</tissue>
    </source>
</reference>
<accession>A0A162BQP5</accession>
<feature type="compositionally biased region" description="Polar residues" evidence="1">
    <location>
        <begin position="1"/>
        <end position="11"/>
    </location>
</feature>
<comment type="caution">
    <text evidence="3">The sequence shown here is derived from an EMBL/GenBank/DDBJ whole genome shotgun (WGS) entry which is preliminary data.</text>
</comment>
<name>A0A162BQP5_9CRUS</name>
<gene>
    <name evidence="3" type="ORF">APZ42_009530</name>
</gene>
<protein>
    <recommendedName>
        <fullName evidence="2">Retrovirus-related Pol polyprotein from transposon TNT 1-94-like beta-barrel domain-containing protein</fullName>
    </recommendedName>
</protein>
<feature type="domain" description="Retrovirus-related Pol polyprotein from transposon TNT 1-94-like beta-barrel" evidence="2">
    <location>
        <begin position="123"/>
        <end position="204"/>
    </location>
</feature>
<dbReference type="InterPro" id="IPR054722">
    <property type="entry name" value="PolX-like_BBD"/>
</dbReference>
<feature type="compositionally biased region" description="Basic residues" evidence="1">
    <location>
        <begin position="22"/>
        <end position="36"/>
    </location>
</feature>
<evidence type="ECO:0000259" key="2">
    <source>
        <dbReference type="Pfam" id="PF22936"/>
    </source>
</evidence>
<feature type="region of interest" description="Disordered" evidence="1">
    <location>
        <begin position="1"/>
        <end position="53"/>
    </location>
</feature>
<organism evidence="3 4">
    <name type="scientific">Daphnia magna</name>
    <dbReference type="NCBI Taxonomy" id="35525"/>
    <lineage>
        <taxon>Eukaryota</taxon>
        <taxon>Metazoa</taxon>
        <taxon>Ecdysozoa</taxon>
        <taxon>Arthropoda</taxon>
        <taxon>Crustacea</taxon>
        <taxon>Branchiopoda</taxon>
        <taxon>Diplostraca</taxon>
        <taxon>Cladocera</taxon>
        <taxon>Anomopoda</taxon>
        <taxon>Daphniidae</taxon>
        <taxon>Daphnia</taxon>
    </lineage>
</organism>
<dbReference type="AlphaFoldDB" id="A0A162BQP5"/>
<evidence type="ECO:0000313" key="3">
    <source>
        <dbReference type="EMBL" id="KZR96240.1"/>
    </source>
</evidence>
<evidence type="ECO:0000256" key="1">
    <source>
        <dbReference type="SAM" id="MobiDB-lite"/>
    </source>
</evidence>
<dbReference type="OrthoDB" id="413361at2759"/>
<feature type="non-terminal residue" evidence="3">
    <location>
        <position position="238"/>
    </location>
</feature>
<dbReference type="Proteomes" id="UP000076858">
    <property type="component" value="Unassembled WGS sequence"/>
</dbReference>
<feature type="non-terminal residue" evidence="3">
    <location>
        <position position="1"/>
    </location>
</feature>